<name>A0A9N9Z155_9HYPO</name>
<dbReference type="SMART" id="SM00248">
    <property type="entry name" value="ANK"/>
    <property type="match status" value="4"/>
</dbReference>
<evidence type="ECO:0000256" key="4">
    <source>
        <dbReference type="SAM" id="MobiDB-lite"/>
    </source>
</evidence>
<dbReference type="PRINTS" id="PR01415">
    <property type="entry name" value="ANKYRIN"/>
</dbReference>
<keyword evidence="1" id="KW-0677">Repeat</keyword>
<feature type="compositionally biased region" description="Basic and acidic residues" evidence="4">
    <location>
        <begin position="229"/>
        <end position="243"/>
    </location>
</feature>
<evidence type="ECO:0000256" key="2">
    <source>
        <dbReference type="ARBA" id="ARBA00023043"/>
    </source>
</evidence>
<dbReference type="AlphaFoldDB" id="A0A9N9Z155"/>
<dbReference type="GO" id="GO:0010468">
    <property type="term" value="P:regulation of gene expression"/>
    <property type="evidence" value="ECO:0007669"/>
    <property type="project" value="TreeGrafter"/>
</dbReference>
<feature type="repeat" description="ANK" evidence="3">
    <location>
        <begin position="118"/>
        <end position="150"/>
    </location>
</feature>
<accession>A0A9N9Z155</accession>
<protein>
    <submittedName>
        <fullName evidence="5">Uncharacterized protein</fullName>
    </submittedName>
</protein>
<dbReference type="Gene3D" id="1.25.40.20">
    <property type="entry name" value="Ankyrin repeat-containing domain"/>
    <property type="match status" value="2"/>
</dbReference>
<dbReference type="PROSITE" id="PS50088">
    <property type="entry name" value="ANK_REPEAT"/>
    <property type="match status" value="2"/>
</dbReference>
<dbReference type="InterPro" id="IPR002110">
    <property type="entry name" value="Ankyrin_rpt"/>
</dbReference>
<dbReference type="PANTHER" id="PTHR24124:SF14">
    <property type="entry name" value="CHROMOSOME UNDETERMINED SCAFFOLD_25, WHOLE GENOME SHOTGUN SEQUENCE"/>
    <property type="match status" value="1"/>
</dbReference>
<evidence type="ECO:0000313" key="6">
    <source>
        <dbReference type="Proteomes" id="UP000775872"/>
    </source>
</evidence>
<dbReference type="Pfam" id="PF12796">
    <property type="entry name" value="Ank_2"/>
    <property type="match status" value="2"/>
</dbReference>
<dbReference type="GO" id="GO:0005634">
    <property type="term" value="C:nucleus"/>
    <property type="evidence" value="ECO:0007669"/>
    <property type="project" value="TreeGrafter"/>
</dbReference>
<dbReference type="SUPFAM" id="SSF48403">
    <property type="entry name" value="Ankyrin repeat"/>
    <property type="match status" value="1"/>
</dbReference>
<evidence type="ECO:0000313" key="5">
    <source>
        <dbReference type="EMBL" id="CAH0047190.1"/>
    </source>
</evidence>
<keyword evidence="2 3" id="KW-0040">ANK repeat</keyword>
<reference evidence="5" key="1">
    <citation type="submission" date="2021-10" db="EMBL/GenBank/DDBJ databases">
        <authorList>
            <person name="Piombo E."/>
        </authorList>
    </citation>
    <scope>NUCLEOTIDE SEQUENCE</scope>
</reference>
<dbReference type="InterPro" id="IPR036770">
    <property type="entry name" value="Ankyrin_rpt-contain_sf"/>
</dbReference>
<feature type="non-terminal residue" evidence="5">
    <location>
        <position position="1"/>
    </location>
</feature>
<evidence type="ECO:0000256" key="3">
    <source>
        <dbReference type="PROSITE-ProRule" id="PRU00023"/>
    </source>
</evidence>
<dbReference type="PROSITE" id="PS50297">
    <property type="entry name" value="ANK_REP_REGION"/>
    <property type="match status" value="2"/>
</dbReference>
<dbReference type="Proteomes" id="UP000775872">
    <property type="component" value="Unassembled WGS sequence"/>
</dbReference>
<proteinExistence type="predicted"/>
<sequence length="262" mass="29115">VLSFVNAQDLGPETTPLHEAAIRGSSVREAFEELEMPATDAVNMPDATGRTPLYRATFHGHYNAVQQLIDAGADVNDQDVTPLMVAALNDRVEIMQHLLSTDRRTNKTRCHINQQNKYGRTALHHAAQYSHFRAIQLLLEKGADTSARDSSGQTPLHQAIISKAKCIGSSMSIKGTLHLLLNAKHVNINAQHINRITLFIIAIIQNTSITVRWLKNIYKFGERTFREPDMFEDDKYSSEDSEKATSPSGAPDIGEEEPVSQN</sequence>
<comment type="caution">
    <text evidence="5">The sequence shown here is derived from an EMBL/GenBank/DDBJ whole genome shotgun (WGS) entry which is preliminary data.</text>
</comment>
<evidence type="ECO:0000256" key="1">
    <source>
        <dbReference type="ARBA" id="ARBA00022737"/>
    </source>
</evidence>
<dbReference type="PANTHER" id="PTHR24124">
    <property type="entry name" value="ANKYRIN REPEAT FAMILY A"/>
    <property type="match status" value="1"/>
</dbReference>
<feature type="region of interest" description="Disordered" evidence="4">
    <location>
        <begin position="229"/>
        <end position="262"/>
    </location>
</feature>
<feature type="repeat" description="ANK" evidence="3">
    <location>
        <begin position="48"/>
        <end position="80"/>
    </location>
</feature>
<gene>
    <name evidence="5" type="ORF">CSOL1703_00013429</name>
</gene>
<feature type="compositionally biased region" description="Acidic residues" evidence="4">
    <location>
        <begin position="253"/>
        <end position="262"/>
    </location>
</feature>
<organism evidence="5 6">
    <name type="scientific">Clonostachys solani</name>
    <dbReference type="NCBI Taxonomy" id="160281"/>
    <lineage>
        <taxon>Eukaryota</taxon>
        <taxon>Fungi</taxon>
        <taxon>Dikarya</taxon>
        <taxon>Ascomycota</taxon>
        <taxon>Pezizomycotina</taxon>
        <taxon>Sordariomycetes</taxon>
        <taxon>Hypocreomycetidae</taxon>
        <taxon>Hypocreales</taxon>
        <taxon>Bionectriaceae</taxon>
        <taxon>Clonostachys</taxon>
    </lineage>
</organism>
<dbReference type="EMBL" id="CABFOC020000018">
    <property type="protein sequence ID" value="CAH0047190.1"/>
    <property type="molecule type" value="Genomic_DNA"/>
</dbReference>
<dbReference type="OrthoDB" id="7464126at2759"/>
<keyword evidence="6" id="KW-1185">Reference proteome</keyword>